<dbReference type="EMBL" id="WKKF01000003">
    <property type="protein sequence ID" value="MRX55061.1"/>
    <property type="molecule type" value="Genomic_DNA"/>
</dbReference>
<accession>A0A6I2MF37</accession>
<name>A0A6I2MF37_9BACI</name>
<proteinExistence type="predicted"/>
<gene>
    <name evidence="1" type="ORF">GJU41_13850</name>
</gene>
<protein>
    <submittedName>
        <fullName evidence="1">Uncharacterized protein</fullName>
    </submittedName>
</protein>
<organism evidence="1 2">
    <name type="scientific">Metabacillus idriensis</name>
    <dbReference type="NCBI Taxonomy" id="324768"/>
    <lineage>
        <taxon>Bacteria</taxon>
        <taxon>Bacillati</taxon>
        <taxon>Bacillota</taxon>
        <taxon>Bacilli</taxon>
        <taxon>Bacillales</taxon>
        <taxon>Bacillaceae</taxon>
        <taxon>Metabacillus</taxon>
    </lineage>
</organism>
<keyword evidence="2" id="KW-1185">Reference proteome</keyword>
<dbReference type="RefSeq" id="WP_070879597.1">
    <property type="nucleotide sequence ID" value="NZ_CAJFZX010000004.1"/>
</dbReference>
<sequence>MIKKGEYGIYKGKEYSIIPEGSGKVTLRTRDKAAQGAGFQAAGLKKNIFIKEIAQSELENAYEYKPYAIYKGREFIVEGVNEAAQTVILKSIDPNTVDELGFSSLGKYEYIKTVDFAEVNISEKKSPILGFGEK</sequence>
<reference evidence="1 2" key="1">
    <citation type="submission" date="2019-11" db="EMBL/GenBank/DDBJ databases">
        <title>Bacillus idriensis genome.</title>
        <authorList>
            <person name="Konopka E.N."/>
            <person name="Newman J.D."/>
        </authorList>
    </citation>
    <scope>NUCLEOTIDE SEQUENCE [LARGE SCALE GENOMIC DNA]</scope>
    <source>
        <strain evidence="1 2">DSM 19097</strain>
    </source>
</reference>
<comment type="caution">
    <text evidence="1">The sequence shown here is derived from an EMBL/GenBank/DDBJ whole genome shotgun (WGS) entry which is preliminary data.</text>
</comment>
<dbReference type="Proteomes" id="UP000441585">
    <property type="component" value="Unassembled WGS sequence"/>
</dbReference>
<dbReference type="AlphaFoldDB" id="A0A6I2MF37"/>
<evidence type="ECO:0000313" key="2">
    <source>
        <dbReference type="Proteomes" id="UP000441585"/>
    </source>
</evidence>
<evidence type="ECO:0000313" key="1">
    <source>
        <dbReference type="EMBL" id="MRX55061.1"/>
    </source>
</evidence>